<accession>A0A167R2P2</accession>
<dbReference type="PANTHER" id="PTHR31977:SF1">
    <property type="entry name" value="UPF0696 PROTEIN C11ORF68"/>
    <property type="match status" value="1"/>
</dbReference>
<feature type="compositionally biased region" description="Basic residues" evidence="2">
    <location>
        <begin position="370"/>
        <end position="381"/>
    </location>
</feature>
<evidence type="ECO:0000313" key="3">
    <source>
        <dbReference type="EMBL" id="KZP00490.1"/>
    </source>
</evidence>
<gene>
    <name evidence="3" type="ORF">CALVIDRAFT_277182</name>
</gene>
<name>A0A167R2P2_CALVF</name>
<protein>
    <recommendedName>
        <fullName evidence="5">DUF1917-domain-containing protein</fullName>
    </recommendedName>
</protein>
<dbReference type="AlphaFoldDB" id="A0A167R2P2"/>
<dbReference type="PANTHER" id="PTHR31977">
    <property type="entry name" value="UPF0696 PROTEIN C11ORF68"/>
    <property type="match status" value="1"/>
</dbReference>
<dbReference type="Pfam" id="PF08939">
    <property type="entry name" value="Bles03"/>
    <property type="match status" value="1"/>
</dbReference>
<evidence type="ECO:0000256" key="2">
    <source>
        <dbReference type="SAM" id="MobiDB-lite"/>
    </source>
</evidence>
<dbReference type="InterPro" id="IPR023398">
    <property type="entry name" value="TIF_eIF4e-like"/>
</dbReference>
<feature type="region of interest" description="Disordered" evidence="2">
    <location>
        <begin position="249"/>
        <end position="381"/>
    </location>
</feature>
<dbReference type="STRING" id="1330018.A0A167R2P2"/>
<proteinExistence type="inferred from homology"/>
<dbReference type="InterPro" id="IPR015034">
    <property type="entry name" value="Bles03"/>
</dbReference>
<comment type="similarity">
    <text evidence="1">Belongs to the UPF0696 family.</text>
</comment>
<evidence type="ECO:0000313" key="4">
    <source>
        <dbReference type="Proteomes" id="UP000076738"/>
    </source>
</evidence>
<feature type="compositionally biased region" description="Acidic residues" evidence="2">
    <location>
        <begin position="328"/>
        <end position="340"/>
    </location>
</feature>
<dbReference type="EMBL" id="KV417269">
    <property type="protein sequence ID" value="KZP00490.1"/>
    <property type="molecule type" value="Genomic_DNA"/>
</dbReference>
<keyword evidence="4" id="KW-1185">Reference proteome</keyword>
<sequence length="381" mass="41675">MDTEVEAPQEYVYSWTSKHELSLDQFLSKYKPSMVQDDGTKPWIWVHKDGGSPGKVGADLVEAIEEAASMLEAATARVEAINNDASIPTRSNKKTGARSKKELREEVQATLTADLKKLAQEKGVTTGKWMFFAQPESVDGMWSRIASSLVKGDLGKTPAWLAKVSTSKPTADERAQHLICLYLPDLYDKAAATEVLKVLVGKVGLTPGSAKADLYTHIGIDSKHPSGVRSTVWQVKELLSEEEMQKLRDEYTAGQSASRSVKPKAATKRDDPFDDDETETSKPTPTKKAPTKRKDEFEDDDEDEKPAKKAKITSAPAKIPTSKKQEDSETEYEEDGDEGGAELVKKPARMAPMAPTSSTAGQKPGASRLGKIKAAKTKYDN</sequence>
<dbReference type="Proteomes" id="UP000076738">
    <property type="component" value="Unassembled WGS sequence"/>
</dbReference>
<dbReference type="SUPFAM" id="SSF55418">
    <property type="entry name" value="eIF4e-like"/>
    <property type="match status" value="1"/>
</dbReference>
<dbReference type="OrthoDB" id="10067381at2759"/>
<dbReference type="Gene3D" id="3.30.760.10">
    <property type="entry name" value="RNA Cap, Translation Initiation Factor Eif4e"/>
    <property type="match status" value="1"/>
</dbReference>
<evidence type="ECO:0000256" key="1">
    <source>
        <dbReference type="ARBA" id="ARBA00010568"/>
    </source>
</evidence>
<reference evidence="3 4" key="1">
    <citation type="journal article" date="2016" name="Mol. Biol. Evol.">
        <title>Comparative Genomics of Early-Diverging Mushroom-Forming Fungi Provides Insights into the Origins of Lignocellulose Decay Capabilities.</title>
        <authorList>
            <person name="Nagy L.G."/>
            <person name="Riley R."/>
            <person name="Tritt A."/>
            <person name="Adam C."/>
            <person name="Daum C."/>
            <person name="Floudas D."/>
            <person name="Sun H."/>
            <person name="Yadav J.S."/>
            <person name="Pangilinan J."/>
            <person name="Larsson K.H."/>
            <person name="Matsuura K."/>
            <person name="Barry K."/>
            <person name="Labutti K."/>
            <person name="Kuo R."/>
            <person name="Ohm R.A."/>
            <person name="Bhattacharya S.S."/>
            <person name="Shirouzu T."/>
            <person name="Yoshinaga Y."/>
            <person name="Martin F.M."/>
            <person name="Grigoriev I.V."/>
            <person name="Hibbett D.S."/>
        </authorList>
    </citation>
    <scope>NUCLEOTIDE SEQUENCE [LARGE SCALE GENOMIC DNA]</scope>
    <source>
        <strain evidence="3 4">TUFC12733</strain>
    </source>
</reference>
<evidence type="ECO:0008006" key="5">
    <source>
        <dbReference type="Google" id="ProtNLM"/>
    </source>
</evidence>
<organism evidence="3 4">
    <name type="scientific">Calocera viscosa (strain TUFC12733)</name>
    <dbReference type="NCBI Taxonomy" id="1330018"/>
    <lineage>
        <taxon>Eukaryota</taxon>
        <taxon>Fungi</taxon>
        <taxon>Dikarya</taxon>
        <taxon>Basidiomycota</taxon>
        <taxon>Agaricomycotina</taxon>
        <taxon>Dacrymycetes</taxon>
        <taxon>Dacrymycetales</taxon>
        <taxon>Dacrymycetaceae</taxon>
        <taxon>Calocera</taxon>
    </lineage>
</organism>